<sequence length="239" mass="27992">VPAGGEDKEVDAVDQELPEMDDFVWCYVFQQVGSAAQLARLRLVCQRWRAVIDAEERLWRALVERDFGWKQSESRTGKGARRRQTRHIDYQSLYRNLSISTKAHTQQHGVVRKEGLMADLQQRQQAKLSSFMCQILPYVLELQIRRAANAKPPNTYTRDYLQSHAQSWLACTHPHARSYSLVCKDCQLGMTPKTYQPDEYWEKNWPKVLDYRLGQRKARESMAHRFQGLFSYHLDLDNS</sequence>
<dbReference type="VEuPathDB" id="AmoebaDB:ACA1_086060"/>
<dbReference type="InterPro" id="IPR001810">
    <property type="entry name" value="F-box_dom"/>
</dbReference>
<dbReference type="AlphaFoldDB" id="L8HGU9"/>
<dbReference type="Proteomes" id="UP000011083">
    <property type="component" value="Unassembled WGS sequence"/>
</dbReference>
<evidence type="ECO:0000259" key="1">
    <source>
        <dbReference type="Pfam" id="PF12937"/>
    </source>
</evidence>
<accession>L8HGU9</accession>
<evidence type="ECO:0000313" key="3">
    <source>
        <dbReference type="Proteomes" id="UP000011083"/>
    </source>
</evidence>
<proteinExistence type="predicted"/>
<dbReference type="InterPro" id="IPR036047">
    <property type="entry name" value="F-box-like_dom_sf"/>
</dbReference>
<feature type="non-terminal residue" evidence="2">
    <location>
        <position position="239"/>
    </location>
</feature>
<protein>
    <submittedName>
        <fullName evidence="2">Fbox domain containing protein</fullName>
    </submittedName>
</protein>
<dbReference type="KEGG" id="acan:ACA1_086060"/>
<reference evidence="2 3" key="1">
    <citation type="journal article" date="2013" name="Genome Biol.">
        <title>Genome of Acanthamoeba castellanii highlights extensive lateral gene transfer and early evolution of tyrosine kinase signaling.</title>
        <authorList>
            <person name="Clarke M."/>
            <person name="Lohan A.J."/>
            <person name="Liu B."/>
            <person name="Lagkouvardos I."/>
            <person name="Roy S."/>
            <person name="Zafar N."/>
            <person name="Bertelli C."/>
            <person name="Schilde C."/>
            <person name="Kianianmomeni A."/>
            <person name="Burglin T.R."/>
            <person name="Frech C."/>
            <person name="Turcotte B."/>
            <person name="Kopec K.O."/>
            <person name="Synnott J.M."/>
            <person name="Choo C."/>
            <person name="Paponov I."/>
            <person name="Finkler A."/>
            <person name="Soon Heng Tan C."/>
            <person name="Hutchins A.P."/>
            <person name="Weinmeier T."/>
            <person name="Rattei T."/>
            <person name="Chu J.S."/>
            <person name="Gimenez G."/>
            <person name="Irimia M."/>
            <person name="Rigden D.J."/>
            <person name="Fitzpatrick D.A."/>
            <person name="Lorenzo-Morales J."/>
            <person name="Bateman A."/>
            <person name="Chiu C.H."/>
            <person name="Tang P."/>
            <person name="Hegemann P."/>
            <person name="Fromm H."/>
            <person name="Raoult D."/>
            <person name="Greub G."/>
            <person name="Miranda-Saavedra D."/>
            <person name="Chen N."/>
            <person name="Nash P."/>
            <person name="Ginger M.L."/>
            <person name="Horn M."/>
            <person name="Schaap P."/>
            <person name="Caler L."/>
            <person name="Loftus B."/>
        </authorList>
    </citation>
    <scope>NUCLEOTIDE SEQUENCE [LARGE SCALE GENOMIC DNA]</scope>
    <source>
        <strain evidence="2 3">Neff</strain>
    </source>
</reference>
<gene>
    <name evidence="2" type="ORF">ACA1_086060</name>
</gene>
<evidence type="ECO:0000313" key="2">
    <source>
        <dbReference type="EMBL" id="ELR24395.1"/>
    </source>
</evidence>
<organism evidence="2 3">
    <name type="scientific">Acanthamoeba castellanii (strain ATCC 30010 / Neff)</name>
    <dbReference type="NCBI Taxonomy" id="1257118"/>
    <lineage>
        <taxon>Eukaryota</taxon>
        <taxon>Amoebozoa</taxon>
        <taxon>Discosea</taxon>
        <taxon>Longamoebia</taxon>
        <taxon>Centramoebida</taxon>
        <taxon>Acanthamoebidae</taxon>
        <taxon>Acanthamoeba</taxon>
    </lineage>
</organism>
<dbReference type="Gene3D" id="1.20.1280.50">
    <property type="match status" value="1"/>
</dbReference>
<dbReference type="Pfam" id="PF12937">
    <property type="entry name" value="F-box-like"/>
    <property type="match status" value="1"/>
</dbReference>
<dbReference type="RefSeq" id="XP_004354540.1">
    <property type="nucleotide sequence ID" value="XM_004354488.1"/>
</dbReference>
<name>L8HGU9_ACACF</name>
<feature type="domain" description="F-box" evidence="1">
    <location>
        <begin position="25"/>
        <end position="63"/>
    </location>
</feature>
<keyword evidence="3" id="KW-1185">Reference proteome</keyword>
<dbReference type="SUPFAM" id="SSF81383">
    <property type="entry name" value="F-box domain"/>
    <property type="match status" value="1"/>
</dbReference>
<dbReference type="EMBL" id="KB007826">
    <property type="protein sequence ID" value="ELR24395.1"/>
    <property type="molecule type" value="Genomic_DNA"/>
</dbReference>
<dbReference type="GeneID" id="14925418"/>